<evidence type="ECO:0000256" key="1">
    <source>
        <dbReference type="SAM" id="MobiDB-lite"/>
    </source>
</evidence>
<sequence length="60" mass="6596">MFAIIPSSHFSAPPVTDDVPKGVTTKTRNGTSLFTEFSPVLPTNAVYRQMELHQKSTKMG</sequence>
<accession>A0A2H1KZM9</accession>
<gene>
    <name evidence="2" type="ORF">BANT918_03296</name>
</gene>
<dbReference type="EMBL" id="FXZD01000021">
    <property type="protein sequence ID" value="SMY05187.1"/>
    <property type="molecule type" value="Genomic_DNA"/>
</dbReference>
<dbReference type="Proteomes" id="UP000234433">
    <property type="component" value="Unassembled WGS sequence"/>
</dbReference>
<organism evidence="2 3">
    <name type="scientific">Brevibacterium antiquum CNRZ 918</name>
    <dbReference type="NCBI Taxonomy" id="1255637"/>
    <lineage>
        <taxon>Bacteria</taxon>
        <taxon>Bacillati</taxon>
        <taxon>Actinomycetota</taxon>
        <taxon>Actinomycetes</taxon>
        <taxon>Micrococcales</taxon>
        <taxon>Brevibacteriaceae</taxon>
        <taxon>Brevibacterium</taxon>
    </lineage>
</organism>
<name>A0A2H1KZM9_9MICO</name>
<evidence type="ECO:0000313" key="2">
    <source>
        <dbReference type="EMBL" id="SMY05187.1"/>
    </source>
</evidence>
<feature type="region of interest" description="Disordered" evidence="1">
    <location>
        <begin position="1"/>
        <end position="30"/>
    </location>
</feature>
<proteinExistence type="predicted"/>
<reference evidence="2 3" key="1">
    <citation type="submission" date="2017-03" db="EMBL/GenBank/DDBJ databases">
        <authorList>
            <person name="Afonso C.L."/>
            <person name="Miller P.J."/>
            <person name="Scott M.A."/>
            <person name="Spackman E."/>
            <person name="Goraichik I."/>
            <person name="Dimitrov K.M."/>
            <person name="Suarez D.L."/>
            <person name="Swayne D.E."/>
        </authorList>
    </citation>
    <scope>NUCLEOTIDE SEQUENCE [LARGE SCALE GENOMIC DNA]</scope>
    <source>
        <strain evidence="2 3">CNRZ 918</strain>
    </source>
</reference>
<evidence type="ECO:0000313" key="3">
    <source>
        <dbReference type="Proteomes" id="UP000234433"/>
    </source>
</evidence>
<protein>
    <submittedName>
        <fullName evidence="2">Uncharacterized protein</fullName>
    </submittedName>
</protein>
<dbReference type="AlphaFoldDB" id="A0A2H1KZM9"/>